<evidence type="ECO:0000259" key="1">
    <source>
        <dbReference type="PROSITE" id="PS50104"/>
    </source>
</evidence>
<dbReference type="InterPro" id="IPR000157">
    <property type="entry name" value="TIR_dom"/>
</dbReference>
<dbReference type="InterPro" id="IPR035897">
    <property type="entry name" value="Toll_tir_struct_dom_sf"/>
</dbReference>
<gene>
    <name evidence="2" type="ORF">CEXT_171101</name>
</gene>
<dbReference type="SUPFAM" id="SSF52200">
    <property type="entry name" value="Toll/Interleukin receptor TIR domain"/>
    <property type="match status" value="1"/>
</dbReference>
<accession>A0AAV4XSZ9</accession>
<protein>
    <recommendedName>
        <fullName evidence="1">TIR domain-containing protein</fullName>
    </recommendedName>
</protein>
<dbReference type="Pfam" id="PF01582">
    <property type="entry name" value="TIR"/>
    <property type="match status" value="1"/>
</dbReference>
<evidence type="ECO:0000313" key="3">
    <source>
        <dbReference type="Proteomes" id="UP001054945"/>
    </source>
</evidence>
<keyword evidence="3" id="KW-1185">Reference proteome</keyword>
<name>A0AAV4XSZ9_CAEEX</name>
<dbReference type="AlphaFoldDB" id="A0AAV4XSZ9"/>
<reference evidence="2 3" key="1">
    <citation type="submission" date="2021-06" db="EMBL/GenBank/DDBJ databases">
        <title>Caerostris extrusa draft genome.</title>
        <authorList>
            <person name="Kono N."/>
            <person name="Arakawa K."/>
        </authorList>
    </citation>
    <scope>NUCLEOTIDE SEQUENCE [LARGE SCALE GENOMIC DNA]</scope>
</reference>
<feature type="domain" description="TIR" evidence="1">
    <location>
        <begin position="84"/>
        <end position="169"/>
    </location>
</feature>
<organism evidence="2 3">
    <name type="scientific">Caerostris extrusa</name>
    <name type="common">Bark spider</name>
    <name type="synonym">Caerostris bankana</name>
    <dbReference type="NCBI Taxonomy" id="172846"/>
    <lineage>
        <taxon>Eukaryota</taxon>
        <taxon>Metazoa</taxon>
        <taxon>Ecdysozoa</taxon>
        <taxon>Arthropoda</taxon>
        <taxon>Chelicerata</taxon>
        <taxon>Arachnida</taxon>
        <taxon>Araneae</taxon>
        <taxon>Araneomorphae</taxon>
        <taxon>Entelegynae</taxon>
        <taxon>Araneoidea</taxon>
        <taxon>Araneidae</taxon>
        <taxon>Caerostris</taxon>
    </lineage>
</organism>
<dbReference type="Gene3D" id="3.40.50.10140">
    <property type="entry name" value="Toll/interleukin-1 receptor homology (TIR) domain"/>
    <property type="match status" value="1"/>
</dbReference>
<proteinExistence type="predicted"/>
<evidence type="ECO:0000313" key="2">
    <source>
        <dbReference type="EMBL" id="GIY98335.1"/>
    </source>
</evidence>
<comment type="caution">
    <text evidence="2">The sequence shown here is derived from an EMBL/GenBank/DDBJ whole genome shotgun (WGS) entry which is preliminary data.</text>
</comment>
<dbReference type="Proteomes" id="UP001054945">
    <property type="component" value="Unassembled WGS sequence"/>
</dbReference>
<dbReference type="GO" id="GO:0007165">
    <property type="term" value="P:signal transduction"/>
    <property type="evidence" value="ECO:0007669"/>
    <property type="project" value="InterPro"/>
</dbReference>
<dbReference type="EMBL" id="BPLR01018280">
    <property type="protein sequence ID" value="GIY98335.1"/>
    <property type="molecule type" value="Genomic_DNA"/>
</dbReference>
<dbReference type="PROSITE" id="PS50104">
    <property type="entry name" value="TIR"/>
    <property type="match status" value="1"/>
</dbReference>
<sequence>MPTSPSADRMRKKSAVFAEKALWSLTDLDLCRKHRPLCHDRCLGSLLSLNGGRWKNRLDEVRDAREGVALLPRGDLGEREGHRPGQGVRRLHLLQPQDQDLVIPELIEQTEARDPKVKLFIHYKHFLPGELIQLNILRAIGVSKRTVLVLSSTYSYTGTRAENEMHGDS</sequence>